<evidence type="ECO:0000256" key="4">
    <source>
        <dbReference type="ARBA" id="ARBA00021898"/>
    </source>
</evidence>
<evidence type="ECO:0000256" key="2">
    <source>
        <dbReference type="ARBA" id="ARBA00004202"/>
    </source>
</evidence>
<proteinExistence type="inferred from homology"/>
<dbReference type="EMBL" id="JAAKYA010000004">
    <property type="protein sequence ID" value="NGO37898.1"/>
    <property type="molecule type" value="Genomic_DNA"/>
</dbReference>
<dbReference type="GO" id="GO:0050918">
    <property type="term" value="P:positive chemotaxis"/>
    <property type="evidence" value="ECO:0007669"/>
    <property type="project" value="TreeGrafter"/>
</dbReference>
<dbReference type="Gene3D" id="3.40.1550.10">
    <property type="entry name" value="CheC-like"/>
    <property type="match status" value="1"/>
</dbReference>
<dbReference type="PANTHER" id="PTHR30034">
    <property type="entry name" value="FLAGELLAR MOTOR SWITCH PROTEIN FLIM"/>
    <property type="match status" value="1"/>
</dbReference>
<evidence type="ECO:0000313" key="12">
    <source>
        <dbReference type="EMBL" id="NGO37898.1"/>
    </source>
</evidence>
<dbReference type="InterPro" id="IPR001543">
    <property type="entry name" value="FliN-like_C"/>
</dbReference>
<feature type="domain" description="Flagellar motor switch protein FliN-like C-terminal" evidence="11">
    <location>
        <begin position="253"/>
        <end position="321"/>
    </location>
</feature>
<evidence type="ECO:0000256" key="1">
    <source>
        <dbReference type="ARBA" id="ARBA00004117"/>
    </source>
</evidence>
<dbReference type="RefSeq" id="WP_165105117.1">
    <property type="nucleotide sequence ID" value="NZ_JAAKYA010000004.1"/>
</dbReference>
<dbReference type="GO" id="GO:0003774">
    <property type="term" value="F:cytoskeletal motor activity"/>
    <property type="evidence" value="ECO:0007669"/>
    <property type="project" value="InterPro"/>
</dbReference>
<dbReference type="CDD" id="cd17908">
    <property type="entry name" value="FliM"/>
    <property type="match status" value="1"/>
</dbReference>
<evidence type="ECO:0000256" key="7">
    <source>
        <dbReference type="ARBA" id="ARBA00022779"/>
    </source>
</evidence>
<evidence type="ECO:0000256" key="9">
    <source>
        <dbReference type="ARBA" id="ARBA00023143"/>
    </source>
</evidence>
<sequence>MADHGPDAVIPGPSDADEAVPVLTSRGQRTVVSKGRLRPYDFRQSGFLAPSELRRIRLRHEQFLRSLSARLAVLLRIEFGLQLERIGIVGYQKFTEGLPQPTHITLFKVDPLKGVGLLVIPPRLGLALVDRLLGGMGLPPESDRELSEIEVALLDQIQQLMLHEWCLHWPEMRDLRPFILGHETNSRFLQTSPPEAAVLVLNLKGGPGDYRESLQMAFPYATLEPLTRLLAPPLADTPAGPSSAPEVTWKPEFDDLPVPVALEWTGLQMTVGELGRLRPGSILLLDGPAVRVQLRLNGMPRFVGRPGLRNGRWAVELTAPIAS</sequence>
<keyword evidence="13" id="KW-1185">Reference proteome</keyword>
<organism evidence="12 13">
    <name type="scientific">Limisphaera ngatamarikiensis</name>
    <dbReference type="NCBI Taxonomy" id="1324935"/>
    <lineage>
        <taxon>Bacteria</taxon>
        <taxon>Pseudomonadati</taxon>
        <taxon>Verrucomicrobiota</taxon>
        <taxon>Verrucomicrobiia</taxon>
        <taxon>Limisphaerales</taxon>
        <taxon>Limisphaeraceae</taxon>
        <taxon>Limisphaera</taxon>
    </lineage>
</organism>
<keyword evidence="12" id="KW-0969">Cilium</keyword>
<dbReference type="Gene3D" id="2.30.330.10">
    <property type="entry name" value="SpoA-like"/>
    <property type="match status" value="1"/>
</dbReference>
<reference evidence="12 13" key="1">
    <citation type="submission" date="2020-02" db="EMBL/GenBank/DDBJ databases">
        <title>Draft genome sequence of Limisphaera ngatamarikiensis NGM72.4T, a thermophilic Verrucomicrobia grouped in subdivision 3.</title>
        <authorList>
            <person name="Carere C.R."/>
            <person name="Steen J."/>
            <person name="Hugenholtz P."/>
            <person name="Stott M.B."/>
        </authorList>
    </citation>
    <scope>NUCLEOTIDE SEQUENCE [LARGE SCALE GENOMIC DNA]</scope>
    <source>
        <strain evidence="12 13">NGM72.4</strain>
    </source>
</reference>
<gene>
    <name evidence="12" type="ORF">G4L39_00565</name>
</gene>
<keyword evidence="7" id="KW-0283">Flagellar rotation</keyword>
<evidence type="ECO:0000259" key="11">
    <source>
        <dbReference type="Pfam" id="PF01052"/>
    </source>
</evidence>
<evidence type="ECO:0000256" key="6">
    <source>
        <dbReference type="ARBA" id="ARBA00022500"/>
    </source>
</evidence>
<dbReference type="PANTHER" id="PTHR30034:SF6">
    <property type="entry name" value="YOP PROTEINS TRANSLOCATION PROTEIN Q"/>
    <property type="match status" value="1"/>
</dbReference>
<dbReference type="SUPFAM" id="SSF101801">
    <property type="entry name" value="Surface presentation of antigens (SPOA)"/>
    <property type="match status" value="1"/>
</dbReference>
<name>A0A6M1RCU8_9BACT</name>
<evidence type="ECO:0000256" key="3">
    <source>
        <dbReference type="ARBA" id="ARBA00011049"/>
    </source>
</evidence>
<keyword evidence="6" id="KW-0145">Chemotaxis</keyword>
<keyword evidence="8" id="KW-0472">Membrane</keyword>
<accession>A0A6M1RCU8</accession>
<dbReference type="InterPro" id="IPR001689">
    <property type="entry name" value="Flag_FliM"/>
</dbReference>
<dbReference type="PRINTS" id="PR00955">
    <property type="entry name" value="FLGMOTORFLIM"/>
</dbReference>
<evidence type="ECO:0000256" key="10">
    <source>
        <dbReference type="ARBA" id="ARBA00025044"/>
    </source>
</evidence>
<dbReference type="Pfam" id="PF01052">
    <property type="entry name" value="FliMN_C"/>
    <property type="match status" value="1"/>
</dbReference>
<keyword evidence="12" id="KW-0282">Flagellum</keyword>
<dbReference type="GO" id="GO:0005886">
    <property type="term" value="C:plasma membrane"/>
    <property type="evidence" value="ECO:0007669"/>
    <property type="project" value="UniProtKB-SubCell"/>
</dbReference>
<dbReference type="Pfam" id="PF02154">
    <property type="entry name" value="FliM"/>
    <property type="match status" value="1"/>
</dbReference>
<dbReference type="InterPro" id="IPR036429">
    <property type="entry name" value="SpoA-like_sf"/>
</dbReference>
<evidence type="ECO:0000256" key="8">
    <source>
        <dbReference type="ARBA" id="ARBA00023136"/>
    </source>
</evidence>
<keyword evidence="5" id="KW-1003">Cell membrane</keyword>
<dbReference type="SUPFAM" id="SSF103039">
    <property type="entry name" value="CheC-like"/>
    <property type="match status" value="1"/>
</dbReference>
<comment type="function">
    <text evidence="10">FliM is one of three proteins (FliG, FliN, FliM) that forms the rotor-mounted switch complex (C ring), located at the base of the basal body. This complex interacts with the CheY and CheZ chemotaxis proteins, in addition to contacting components of the motor that determine the direction of flagellar rotation.</text>
</comment>
<dbReference type="InterPro" id="IPR028976">
    <property type="entry name" value="CheC-like_sf"/>
</dbReference>
<protein>
    <recommendedName>
        <fullName evidence="4">Flagellar motor switch protein FliM</fullName>
    </recommendedName>
</protein>
<keyword evidence="12" id="KW-0966">Cell projection</keyword>
<comment type="caution">
    <text evidence="12">The sequence shown here is derived from an EMBL/GenBank/DDBJ whole genome shotgun (WGS) entry which is preliminary data.</text>
</comment>
<dbReference type="Proteomes" id="UP000477311">
    <property type="component" value="Unassembled WGS sequence"/>
</dbReference>
<keyword evidence="9" id="KW-0975">Bacterial flagellum</keyword>
<dbReference type="GO" id="GO:0071978">
    <property type="term" value="P:bacterial-type flagellum-dependent swarming motility"/>
    <property type="evidence" value="ECO:0007669"/>
    <property type="project" value="TreeGrafter"/>
</dbReference>
<evidence type="ECO:0000313" key="13">
    <source>
        <dbReference type="Proteomes" id="UP000477311"/>
    </source>
</evidence>
<evidence type="ECO:0000256" key="5">
    <source>
        <dbReference type="ARBA" id="ARBA00022475"/>
    </source>
</evidence>
<comment type="similarity">
    <text evidence="3">Belongs to the FliM family.</text>
</comment>
<dbReference type="AlphaFoldDB" id="A0A6M1RCU8"/>
<dbReference type="GO" id="GO:0009425">
    <property type="term" value="C:bacterial-type flagellum basal body"/>
    <property type="evidence" value="ECO:0007669"/>
    <property type="project" value="UniProtKB-SubCell"/>
</dbReference>
<comment type="subcellular location">
    <subcellularLocation>
        <location evidence="1">Bacterial flagellum basal body</location>
    </subcellularLocation>
    <subcellularLocation>
        <location evidence="2">Cell membrane</location>
        <topology evidence="2">Peripheral membrane protein</topology>
    </subcellularLocation>
</comment>